<comment type="caution">
    <text evidence="2">The sequence shown here is derived from an EMBL/GenBank/DDBJ whole genome shotgun (WGS) entry which is preliminary data.</text>
</comment>
<feature type="transmembrane region" description="Helical" evidence="1">
    <location>
        <begin position="59"/>
        <end position="75"/>
    </location>
</feature>
<organism evidence="2 3">
    <name type="scientific">Candidatus Falkowbacteria bacterium CG23_combo_of_CG06-09_8_20_14_all_49_15</name>
    <dbReference type="NCBI Taxonomy" id="1974572"/>
    <lineage>
        <taxon>Bacteria</taxon>
        <taxon>Candidatus Falkowiibacteriota</taxon>
    </lineage>
</organism>
<evidence type="ECO:0000313" key="3">
    <source>
        <dbReference type="Proteomes" id="UP000230729"/>
    </source>
</evidence>
<name>A0A2G9ZLA5_9BACT</name>
<dbReference type="Proteomes" id="UP000230729">
    <property type="component" value="Unassembled WGS sequence"/>
</dbReference>
<evidence type="ECO:0000256" key="1">
    <source>
        <dbReference type="SAM" id="Phobius"/>
    </source>
</evidence>
<proteinExistence type="predicted"/>
<keyword evidence="1" id="KW-1133">Transmembrane helix</keyword>
<accession>A0A2G9ZLA5</accession>
<reference evidence="2 3" key="1">
    <citation type="submission" date="2017-09" db="EMBL/GenBank/DDBJ databases">
        <title>Depth-based differentiation of microbial function through sediment-hosted aquifers and enrichment of novel symbionts in the deep terrestrial subsurface.</title>
        <authorList>
            <person name="Probst A.J."/>
            <person name="Ladd B."/>
            <person name="Jarett J.K."/>
            <person name="Geller-Mcgrath D.E."/>
            <person name="Sieber C.M."/>
            <person name="Emerson J.B."/>
            <person name="Anantharaman K."/>
            <person name="Thomas B.C."/>
            <person name="Malmstrom R."/>
            <person name="Stieglmeier M."/>
            <person name="Klingl A."/>
            <person name="Woyke T."/>
            <person name="Ryan C.M."/>
            <person name="Banfield J.F."/>
        </authorList>
    </citation>
    <scope>NUCLEOTIDE SEQUENCE [LARGE SCALE GENOMIC DNA]</scope>
    <source>
        <strain evidence="2">CG23_combo_of_CG06-09_8_20_14_all_49_15</strain>
    </source>
</reference>
<feature type="transmembrane region" description="Helical" evidence="1">
    <location>
        <begin position="37"/>
        <end position="53"/>
    </location>
</feature>
<protein>
    <recommendedName>
        <fullName evidence="4">DUF5673 domain-containing protein</fullName>
    </recommendedName>
</protein>
<dbReference type="AlphaFoldDB" id="A0A2G9ZLA5"/>
<evidence type="ECO:0008006" key="4">
    <source>
        <dbReference type="Google" id="ProtNLM"/>
    </source>
</evidence>
<dbReference type="EMBL" id="PCSD01000032">
    <property type="protein sequence ID" value="PIP33956.1"/>
    <property type="molecule type" value="Genomic_DNA"/>
</dbReference>
<sequence>MPLEKEKKSAIAREESDQLAEINWQVPEYHQYQRPTAWYYLAAAAGGGLIVFALLSNNFLLAVLVVLAAIVIILNDRNEPNIIKVSLNYEGLRLGRKFYDFDELKNFSVVYKPRDGIKNLYCERKNGFLPRLSIPLEQKNPLTVRKFLLQYLPEDLERTHEPLSESLAKLFKL</sequence>
<keyword evidence="1" id="KW-0812">Transmembrane</keyword>
<keyword evidence="1" id="KW-0472">Membrane</keyword>
<evidence type="ECO:0000313" key="2">
    <source>
        <dbReference type="EMBL" id="PIP33956.1"/>
    </source>
</evidence>
<gene>
    <name evidence="2" type="ORF">COX22_01545</name>
</gene>